<dbReference type="PANTHER" id="PTHR13778">
    <property type="entry name" value="GLYCOSYLTRANSFERASE 8 DOMAIN-CONTAINING PROTEIN"/>
    <property type="match status" value="1"/>
</dbReference>
<dbReference type="InterPro" id="IPR029044">
    <property type="entry name" value="Nucleotide-diphossugar_trans"/>
</dbReference>
<dbReference type="PATRIC" id="fig|1141660.3.peg.260"/>
<dbReference type="InterPro" id="IPR002495">
    <property type="entry name" value="Glyco_trans_8"/>
</dbReference>
<keyword evidence="1" id="KW-0328">Glycosyltransferase</keyword>
<evidence type="ECO:0000313" key="5">
    <source>
        <dbReference type="Proteomes" id="UP000010290"/>
    </source>
</evidence>
<dbReference type="OrthoDB" id="9807549at2"/>
<dbReference type="PANTHER" id="PTHR13778:SF47">
    <property type="entry name" value="LIPOPOLYSACCHARIDE 1,3-GALACTOSYLTRANSFERASE"/>
    <property type="match status" value="1"/>
</dbReference>
<dbReference type="Gene3D" id="3.90.550.10">
    <property type="entry name" value="Spore Coat Polysaccharide Biosynthesis Protein SpsA, Chain A"/>
    <property type="match status" value="1"/>
</dbReference>
<dbReference type="HOGENOM" id="CLU_050833_0_2_6"/>
<keyword evidence="2" id="KW-0808">Transferase</keyword>
<evidence type="ECO:0000256" key="2">
    <source>
        <dbReference type="ARBA" id="ARBA00022679"/>
    </source>
</evidence>
<dbReference type="AlphaFoldDB" id="K8WL16"/>
<comment type="caution">
    <text evidence="4">The sequence shown here is derived from an EMBL/GenBank/DDBJ whole genome shotgun (WGS) entry which is preliminary data.</text>
</comment>
<dbReference type="GO" id="GO:0016757">
    <property type="term" value="F:glycosyltransferase activity"/>
    <property type="evidence" value="ECO:0007669"/>
    <property type="project" value="UniProtKB-KW"/>
</dbReference>
<reference evidence="4 5" key="1">
    <citation type="journal article" date="2012" name="BMC Genomics">
        <title>Comparative genomics of bacteria in the genus Providencia isolated from wild Drosophila melanogaster.</title>
        <authorList>
            <person name="Galac M.R."/>
            <person name="Lazzaro B.P."/>
        </authorList>
    </citation>
    <scope>NUCLEOTIDE SEQUENCE [LARGE SCALE GENOMIC DNA]</scope>
    <source>
        <strain evidence="4 5">DSM 19967</strain>
    </source>
</reference>
<evidence type="ECO:0000256" key="3">
    <source>
        <dbReference type="ARBA" id="ARBA00022723"/>
    </source>
</evidence>
<name>K8WL16_9GAMM</name>
<dbReference type="InterPro" id="IPR050748">
    <property type="entry name" value="Glycosyltrans_8_dom-fam"/>
</dbReference>
<dbReference type="RefSeq" id="WP_008914158.1">
    <property type="nucleotide sequence ID" value="NZ_CM001773.1"/>
</dbReference>
<proteinExistence type="predicted"/>
<dbReference type="EMBL" id="AKKN01000002">
    <property type="protein sequence ID" value="EKT61303.1"/>
    <property type="molecule type" value="Genomic_DNA"/>
</dbReference>
<dbReference type="SUPFAM" id="SSF53448">
    <property type="entry name" value="Nucleotide-diphospho-sugar transferases"/>
    <property type="match status" value="1"/>
</dbReference>
<dbReference type="Proteomes" id="UP000010290">
    <property type="component" value="Chromosome"/>
</dbReference>
<evidence type="ECO:0000256" key="1">
    <source>
        <dbReference type="ARBA" id="ARBA00022676"/>
    </source>
</evidence>
<protein>
    <recommendedName>
        <fullName evidence="6">Glycosyl transferase family protein</fullName>
    </recommendedName>
</protein>
<keyword evidence="5" id="KW-1185">Reference proteome</keyword>
<sequence length="311" mass="37277">MSRIDIAYCADNNYVEYLSVSLISVLLNNLKNDVFFHVFLFNVSEENLKKLQQIDANIFFYHINEEVMKKYDKEITIKHLNMSIYMRLLVPRMLHGKVDNLLYLDIDTLCFTDLSGINNIDISNAICAVSSDTKHSRENKNSKRLGLKNNFYFNSGVMYININNWLAFNTEDKINDYISKNWESLIYPDQDALNKIIEDHLVIIDRSWNYLYTWMDFDERENYFYFESSTPKIMHFTGGRKPWYKEHKGLSQNLFVFYKHFTPWKNTTLSSYAPKMKNSDNRVYCREAWHNKKFLLAIKFYLRYLKTKLKR</sequence>
<dbReference type="Pfam" id="PF01501">
    <property type="entry name" value="Glyco_transf_8"/>
    <property type="match status" value="1"/>
</dbReference>
<evidence type="ECO:0008006" key="6">
    <source>
        <dbReference type="Google" id="ProtNLM"/>
    </source>
</evidence>
<evidence type="ECO:0000313" key="4">
    <source>
        <dbReference type="EMBL" id="EKT61303.1"/>
    </source>
</evidence>
<keyword evidence="3" id="KW-0479">Metal-binding</keyword>
<organism evidence="4 5">
    <name type="scientific">Providencia sneebia DSM 19967</name>
    <dbReference type="NCBI Taxonomy" id="1141660"/>
    <lineage>
        <taxon>Bacteria</taxon>
        <taxon>Pseudomonadati</taxon>
        <taxon>Pseudomonadota</taxon>
        <taxon>Gammaproteobacteria</taxon>
        <taxon>Enterobacterales</taxon>
        <taxon>Morganellaceae</taxon>
        <taxon>Providencia</taxon>
    </lineage>
</organism>
<accession>K8WL16</accession>
<gene>
    <name evidence="4" type="ORF">OO7_01321</name>
</gene>
<dbReference type="CDD" id="cd04194">
    <property type="entry name" value="GT8_A4GalT_like"/>
    <property type="match status" value="1"/>
</dbReference>
<dbReference type="GO" id="GO:0046872">
    <property type="term" value="F:metal ion binding"/>
    <property type="evidence" value="ECO:0007669"/>
    <property type="project" value="UniProtKB-KW"/>
</dbReference>